<reference evidence="15" key="1">
    <citation type="journal article" date="2020" name="mSystems">
        <title>Genome- and Community-Level Interaction Insights into Carbon Utilization and Element Cycling Functions of Hydrothermarchaeota in Hydrothermal Sediment.</title>
        <authorList>
            <person name="Zhou Z."/>
            <person name="Liu Y."/>
            <person name="Xu W."/>
            <person name="Pan J."/>
            <person name="Luo Z.H."/>
            <person name="Li M."/>
        </authorList>
    </citation>
    <scope>NUCLEOTIDE SEQUENCE [LARGE SCALE GENOMIC DNA]</scope>
    <source>
        <strain evidence="15">HyVt-460</strain>
    </source>
</reference>
<dbReference type="Proteomes" id="UP000885771">
    <property type="component" value="Unassembled WGS sequence"/>
</dbReference>
<evidence type="ECO:0000256" key="5">
    <source>
        <dbReference type="ARBA" id="ARBA00016296"/>
    </source>
</evidence>
<keyword evidence="10 13" id="KW-0067">ATP-binding</keyword>
<dbReference type="NCBIfam" id="TIGR03263">
    <property type="entry name" value="guanyl_kin"/>
    <property type="match status" value="1"/>
</dbReference>
<evidence type="ECO:0000256" key="11">
    <source>
        <dbReference type="ARBA" id="ARBA00030128"/>
    </source>
</evidence>
<evidence type="ECO:0000256" key="2">
    <source>
        <dbReference type="ARBA" id="ARBA00004496"/>
    </source>
</evidence>
<comment type="similarity">
    <text evidence="3 13">Belongs to the guanylate kinase family.</text>
</comment>
<evidence type="ECO:0000256" key="10">
    <source>
        <dbReference type="ARBA" id="ARBA00022840"/>
    </source>
</evidence>
<dbReference type="Gene3D" id="3.40.50.300">
    <property type="entry name" value="P-loop containing nucleotide triphosphate hydrolases"/>
    <property type="match status" value="1"/>
</dbReference>
<evidence type="ECO:0000256" key="13">
    <source>
        <dbReference type="HAMAP-Rule" id="MF_00328"/>
    </source>
</evidence>
<dbReference type="PROSITE" id="PS00856">
    <property type="entry name" value="GUANYLATE_KINASE_1"/>
    <property type="match status" value="1"/>
</dbReference>
<dbReference type="HAMAP" id="MF_00328">
    <property type="entry name" value="Guanylate_kinase"/>
    <property type="match status" value="1"/>
</dbReference>
<feature type="domain" description="Guanylate kinase-like" evidence="14">
    <location>
        <begin position="9"/>
        <end position="187"/>
    </location>
</feature>
<dbReference type="FunFam" id="3.30.63.10:FF:000005">
    <property type="entry name" value="Guanylate kinase"/>
    <property type="match status" value="1"/>
</dbReference>
<dbReference type="AlphaFoldDB" id="A0A7V5RQW4"/>
<evidence type="ECO:0000256" key="8">
    <source>
        <dbReference type="ARBA" id="ARBA00022741"/>
    </source>
</evidence>
<evidence type="ECO:0000256" key="1">
    <source>
        <dbReference type="ARBA" id="ARBA00003531"/>
    </source>
</evidence>
<dbReference type="InterPro" id="IPR008144">
    <property type="entry name" value="Guanylate_kin-like_dom"/>
</dbReference>
<keyword evidence="9 13" id="KW-0418">Kinase</keyword>
<dbReference type="SUPFAM" id="SSF52540">
    <property type="entry name" value="P-loop containing nucleoside triphosphate hydrolases"/>
    <property type="match status" value="1"/>
</dbReference>
<dbReference type="InterPro" id="IPR020590">
    <property type="entry name" value="Guanylate_kinase_CS"/>
</dbReference>
<dbReference type="EC" id="2.7.4.8" evidence="4 13"/>
<evidence type="ECO:0000256" key="3">
    <source>
        <dbReference type="ARBA" id="ARBA00005790"/>
    </source>
</evidence>
<dbReference type="InterPro" id="IPR027417">
    <property type="entry name" value="P-loop_NTPase"/>
</dbReference>
<comment type="catalytic activity">
    <reaction evidence="12 13">
        <text>GMP + ATP = GDP + ADP</text>
        <dbReference type="Rhea" id="RHEA:20780"/>
        <dbReference type="ChEBI" id="CHEBI:30616"/>
        <dbReference type="ChEBI" id="CHEBI:58115"/>
        <dbReference type="ChEBI" id="CHEBI:58189"/>
        <dbReference type="ChEBI" id="CHEBI:456216"/>
        <dbReference type="EC" id="2.7.4.8"/>
    </reaction>
</comment>
<dbReference type="CDD" id="cd00071">
    <property type="entry name" value="GMPK"/>
    <property type="match status" value="1"/>
</dbReference>
<evidence type="ECO:0000256" key="4">
    <source>
        <dbReference type="ARBA" id="ARBA00012961"/>
    </source>
</evidence>
<name>A0A7V5RQW4_CALAY</name>
<evidence type="ECO:0000313" key="15">
    <source>
        <dbReference type="EMBL" id="HHM02795.1"/>
    </source>
</evidence>
<dbReference type="Gene3D" id="3.30.63.10">
    <property type="entry name" value="Guanylate Kinase phosphate binding domain"/>
    <property type="match status" value="1"/>
</dbReference>
<evidence type="ECO:0000259" key="14">
    <source>
        <dbReference type="PROSITE" id="PS50052"/>
    </source>
</evidence>
<sequence length="191" mass="21538">MDKHVEFKAPYIIFSAPSGAGKTTIVKKLLEKYPNLAVSISATTRPMRPGEKNGTDYIFMDKAAFEQGIVDGAFLEYEQVHGNYYGTLAKSVADLRKKGFTVVFDIDVKGALAIKKVFDDSLLIFIKPPSTEVLIERLKGRKSESEATIKKRLERIEFEYSFMDRFDHVVVNDHIDDTLAVVENIILKNEA</sequence>
<keyword evidence="6 13" id="KW-0963">Cytoplasm</keyword>
<dbReference type="GO" id="GO:0005829">
    <property type="term" value="C:cytosol"/>
    <property type="evidence" value="ECO:0007669"/>
    <property type="project" value="TreeGrafter"/>
</dbReference>
<dbReference type="GO" id="GO:0005524">
    <property type="term" value="F:ATP binding"/>
    <property type="evidence" value="ECO:0007669"/>
    <property type="project" value="UniProtKB-UniRule"/>
</dbReference>
<dbReference type="SMART" id="SM00072">
    <property type="entry name" value="GuKc"/>
    <property type="match status" value="1"/>
</dbReference>
<evidence type="ECO:0000256" key="12">
    <source>
        <dbReference type="ARBA" id="ARBA00048594"/>
    </source>
</evidence>
<evidence type="ECO:0000256" key="7">
    <source>
        <dbReference type="ARBA" id="ARBA00022679"/>
    </source>
</evidence>
<dbReference type="PANTHER" id="PTHR23117:SF13">
    <property type="entry name" value="GUANYLATE KINASE"/>
    <property type="match status" value="1"/>
</dbReference>
<dbReference type="InterPro" id="IPR017665">
    <property type="entry name" value="Guanylate_kinase"/>
</dbReference>
<comment type="caution">
    <text evidence="15">The sequence shown here is derived from an EMBL/GenBank/DDBJ whole genome shotgun (WGS) entry which is preliminary data.</text>
</comment>
<gene>
    <name evidence="13" type="primary">gmk</name>
    <name evidence="15" type="ORF">ENJ15_07250</name>
</gene>
<organism evidence="15">
    <name type="scientific">Caldithrix abyssi</name>
    <dbReference type="NCBI Taxonomy" id="187145"/>
    <lineage>
        <taxon>Bacteria</taxon>
        <taxon>Pseudomonadati</taxon>
        <taxon>Calditrichota</taxon>
        <taxon>Calditrichia</taxon>
        <taxon>Calditrichales</taxon>
        <taxon>Calditrichaceae</taxon>
        <taxon>Caldithrix</taxon>
    </lineage>
</organism>
<dbReference type="GO" id="GO:0004385">
    <property type="term" value="F:GMP kinase activity"/>
    <property type="evidence" value="ECO:0007669"/>
    <property type="project" value="UniProtKB-UniRule"/>
</dbReference>
<comment type="function">
    <text evidence="1 13">Essential for recycling GMP and indirectly, cGMP.</text>
</comment>
<evidence type="ECO:0000256" key="9">
    <source>
        <dbReference type="ARBA" id="ARBA00022777"/>
    </source>
</evidence>
<dbReference type="InterPro" id="IPR008145">
    <property type="entry name" value="GK/Ca_channel_bsu"/>
</dbReference>
<keyword evidence="8 13" id="KW-0547">Nucleotide-binding</keyword>
<accession>A0A7V5RQW4</accession>
<dbReference type="Pfam" id="PF00625">
    <property type="entry name" value="Guanylate_kin"/>
    <property type="match status" value="1"/>
</dbReference>
<protein>
    <recommendedName>
        <fullName evidence="5 13">Guanylate kinase</fullName>
        <ecNumber evidence="4 13">2.7.4.8</ecNumber>
    </recommendedName>
    <alternativeName>
        <fullName evidence="11 13">GMP kinase</fullName>
    </alternativeName>
</protein>
<feature type="binding site" evidence="13">
    <location>
        <begin position="16"/>
        <end position="23"/>
    </location>
    <ligand>
        <name>ATP</name>
        <dbReference type="ChEBI" id="CHEBI:30616"/>
    </ligand>
</feature>
<evidence type="ECO:0000256" key="6">
    <source>
        <dbReference type="ARBA" id="ARBA00022490"/>
    </source>
</evidence>
<dbReference type="PROSITE" id="PS50052">
    <property type="entry name" value="GUANYLATE_KINASE_2"/>
    <property type="match status" value="1"/>
</dbReference>
<comment type="subcellular location">
    <subcellularLocation>
        <location evidence="2 13">Cytoplasm</location>
    </subcellularLocation>
</comment>
<dbReference type="PANTHER" id="PTHR23117">
    <property type="entry name" value="GUANYLATE KINASE-RELATED"/>
    <property type="match status" value="1"/>
</dbReference>
<keyword evidence="7 13" id="KW-0808">Transferase</keyword>
<proteinExistence type="inferred from homology"/>
<dbReference type="EMBL" id="DRLI01000278">
    <property type="protein sequence ID" value="HHM02795.1"/>
    <property type="molecule type" value="Genomic_DNA"/>
</dbReference>